<dbReference type="EMBL" id="MDZA01000408">
    <property type="protein sequence ID" value="OGX84166.1"/>
    <property type="molecule type" value="Genomic_DNA"/>
</dbReference>
<evidence type="ECO:0000313" key="7">
    <source>
        <dbReference type="EMBL" id="OGX84166.1"/>
    </source>
</evidence>
<feature type="transmembrane region" description="Helical" evidence="6">
    <location>
        <begin position="59"/>
        <end position="78"/>
    </location>
</feature>
<name>A0A1G1SZY4_9BACT</name>
<feature type="transmembrane region" description="Helical" evidence="6">
    <location>
        <begin position="255"/>
        <end position="277"/>
    </location>
</feature>
<feature type="transmembrane region" description="Helical" evidence="6">
    <location>
        <begin position="90"/>
        <end position="110"/>
    </location>
</feature>
<keyword evidence="8" id="KW-1185">Reference proteome</keyword>
<keyword evidence="2 6" id="KW-0812">Transmembrane</keyword>
<dbReference type="GO" id="GO:0005886">
    <property type="term" value="C:plasma membrane"/>
    <property type="evidence" value="ECO:0007669"/>
    <property type="project" value="TreeGrafter"/>
</dbReference>
<dbReference type="InterPro" id="IPR023271">
    <property type="entry name" value="Aquaporin-like"/>
</dbReference>
<accession>A0A1G1SZY4</accession>
<evidence type="ECO:0000313" key="8">
    <source>
        <dbReference type="Proteomes" id="UP000177506"/>
    </source>
</evidence>
<comment type="caution">
    <text evidence="7">The sequence shown here is derived from an EMBL/GenBank/DDBJ whole genome shotgun (WGS) entry which is preliminary data.</text>
</comment>
<dbReference type="AlphaFoldDB" id="A0A1G1SZY4"/>
<dbReference type="RefSeq" id="WP_070745988.1">
    <property type="nucleotide sequence ID" value="NZ_MDZA01000408.1"/>
</dbReference>
<feature type="transmembrane region" description="Helical" evidence="6">
    <location>
        <begin position="215"/>
        <end position="235"/>
    </location>
</feature>
<evidence type="ECO:0000256" key="4">
    <source>
        <dbReference type="ARBA" id="ARBA00023136"/>
    </source>
</evidence>
<feature type="compositionally biased region" description="Low complexity" evidence="5">
    <location>
        <begin position="1"/>
        <end position="14"/>
    </location>
</feature>
<dbReference type="Gene3D" id="1.20.1080.10">
    <property type="entry name" value="Glycerol uptake facilitator protein"/>
    <property type="match status" value="1"/>
</dbReference>
<dbReference type="PANTHER" id="PTHR30520">
    <property type="entry name" value="FORMATE TRANSPORTER-RELATED"/>
    <property type="match status" value="1"/>
</dbReference>
<keyword evidence="3 6" id="KW-1133">Transmembrane helix</keyword>
<dbReference type="Proteomes" id="UP000177506">
    <property type="component" value="Unassembled WGS sequence"/>
</dbReference>
<keyword evidence="4 6" id="KW-0472">Membrane</keyword>
<evidence type="ECO:0000256" key="3">
    <source>
        <dbReference type="ARBA" id="ARBA00022989"/>
    </source>
</evidence>
<dbReference type="Pfam" id="PF01226">
    <property type="entry name" value="Form_Nir_trans"/>
    <property type="match status" value="1"/>
</dbReference>
<dbReference type="GO" id="GO:0015499">
    <property type="term" value="F:formate transmembrane transporter activity"/>
    <property type="evidence" value="ECO:0007669"/>
    <property type="project" value="TreeGrafter"/>
</dbReference>
<feature type="transmembrane region" description="Helical" evidence="6">
    <location>
        <begin position="141"/>
        <end position="166"/>
    </location>
</feature>
<reference evidence="7 8" key="1">
    <citation type="submission" date="2016-08" db="EMBL/GenBank/DDBJ databases">
        <title>Hymenobacter coccineus sp. nov., Hymenobacter lapidarius sp. nov. and Hymenobacter glacialis sp. nov., isolated from Antarctic soil.</title>
        <authorList>
            <person name="Sedlacek I."/>
            <person name="Kralova S."/>
            <person name="Kyrova K."/>
            <person name="Maslanova I."/>
            <person name="Stankova E."/>
            <person name="Vrbovska V."/>
            <person name="Nemec M."/>
            <person name="Bartak M."/>
            <person name="Svec P."/>
            <person name="Busse H.-J."/>
            <person name="Pantucek R."/>
        </authorList>
    </citation>
    <scope>NUCLEOTIDE SEQUENCE [LARGE SCALE GENOMIC DNA]</scope>
    <source>
        <strain evidence="7 8">CCM 8649</strain>
    </source>
</reference>
<dbReference type="InterPro" id="IPR000292">
    <property type="entry name" value="For/NO2_transpt"/>
</dbReference>
<feature type="region of interest" description="Disordered" evidence="5">
    <location>
        <begin position="1"/>
        <end position="36"/>
    </location>
</feature>
<gene>
    <name evidence="7" type="ORF">BEN49_11640</name>
</gene>
<evidence type="ECO:0000256" key="6">
    <source>
        <dbReference type="SAM" id="Phobius"/>
    </source>
</evidence>
<evidence type="ECO:0000256" key="1">
    <source>
        <dbReference type="ARBA" id="ARBA00004141"/>
    </source>
</evidence>
<sequence>MKQPPAQFAQAAAGGPPPTPQQKEAKEEREAQERSAPSGKIIYKAIVAEGTEELERPSVALFWSGLAAGLSMSFSMIAEGLLMHYLPDATWQPLVASLGYSLGFLIVILGRQQLFTENTLTPILPLLQEPTWACLRNVGRLWGIVLFANLLGALMVALTIVYLPAFEPEVKAEFAHIGHTALRHDFWTTLVRGVFAGWMIALMVWLLPFAEQGRLWVIIFVTYIVGVAHFSHVIAGSVEVFTLAAMGQAGWGEALGGFVVPALLGNIIGGLALVAALNHAQITAGEDEG</sequence>
<feature type="transmembrane region" description="Helical" evidence="6">
    <location>
        <begin position="186"/>
        <end position="208"/>
    </location>
</feature>
<dbReference type="PANTHER" id="PTHR30520:SF2">
    <property type="entry name" value="INNER MEMBRANE PROTEIN YFDC"/>
    <property type="match status" value="1"/>
</dbReference>
<comment type="subcellular location">
    <subcellularLocation>
        <location evidence="1">Membrane</location>
        <topology evidence="1">Multi-pass membrane protein</topology>
    </subcellularLocation>
</comment>
<organism evidence="7 8">
    <name type="scientific">Hymenobacter coccineus</name>
    <dbReference type="NCBI Taxonomy" id="1908235"/>
    <lineage>
        <taxon>Bacteria</taxon>
        <taxon>Pseudomonadati</taxon>
        <taxon>Bacteroidota</taxon>
        <taxon>Cytophagia</taxon>
        <taxon>Cytophagales</taxon>
        <taxon>Hymenobacteraceae</taxon>
        <taxon>Hymenobacter</taxon>
    </lineage>
</organism>
<feature type="compositionally biased region" description="Basic and acidic residues" evidence="5">
    <location>
        <begin position="23"/>
        <end position="33"/>
    </location>
</feature>
<proteinExistence type="predicted"/>
<protein>
    <submittedName>
        <fullName evidence="7">Transporter</fullName>
    </submittedName>
</protein>
<evidence type="ECO:0000256" key="2">
    <source>
        <dbReference type="ARBA" id="ARBA00022692"/>
    </source>
</evidence>
<evidence type="ECO:0000256" key="5">
    <source>
        <dbReference type="SAM" id="MobiDB-lite"/>
    </source>
</evidence>
<dbReference type="OrthoDB" id="9786493at2"/>